<dbReference type="SMART" id="SM00353">
    <property type="entry name" value="HLH"/>
    <property type="match status" value="1"/>
</dbReference>
<dbReference type="Pfam" id="PF00010">
    <property type="entry name" value="HLH"/>
    <property type="match status" value="1"/>
</dbReference>
<feature type="compositionally biased region" description="Low complexity" evidence="2">
    <location>
        <begin position="239"/>
        <end position="265"/>
    </location>
</feature>
<feature type="compositionally biased region" description="Polar residues" evidence="2">
    <location>
        <begin position="371"/>
        <end position="397"/>
    </location>
</feature>
<feature type="compositionally biased region" description="Basic and acidic residues" evidence="2">
    <location>
        <begin position="178"/>
        <end position="188"/>
    </location>
</feature>
<dbReference type="RefSeq" id="XP_064851279.1">
    <property type="nucleotide sequence ID" value="XM_064995207.1"/>
</dbReference>
<sequence>MRVSINDLIHYQKEEEEDEEEDNEWKGENNPGHIIDQNAGDEQCLENYQKFGGGKFETPEMKMKRLQKEKEKRDEISNGIVRLQKMVPKLNQLQKQNRRKTKDNSDPVSKRTSRATILKSSAQYIKDLEKEIEGLQTKISHYEDTKTSSKQDKELQNRLNDYKRALNKVATSGLVDSQKSKIRSDTRTRPVSSSSNSLLYKSNDKTVKNNVGGGISYSKNNNIIDCSSIKPEYRHIPHSSSSSSSSTPSSSSSSSSSSNVSSQSSRHYSKNYVSTDQPDSAPVYSHQHRYSSSLSTSSNSPNRIVSNGISSYQHPNNYQLQPTKKKITLPPLQVLAGHRVGSNANTIWNQSSYLHYNQQSEYSVVTSFSSQHQSDIQRSPNHQINPVNYYANPSQRPSKSDRNHRNAEVDHANSLSRYRMS</sequence>
<feature type="coiled-coil region" evidence="1">
    <location>
        <begin position="118"/>
        <end position="145"/>
    </location>
</feature>
<dbReference type="GO" id="GO:0046983">
    <property type="term" value="F:protein dimerization activity"/>
    <property type="evidence" value="ECO:0007669"/>
    <property type="project" value="InterPro"/>
</dbReference>
<feature type="region of interest" description="Disordered" evidence="2">
    <location>
        <begin position="234"/>
        <end position="315"/>
    </location>
</feature>
<dbReference type="AlphaFoldDB" id="A0AAV5QI06"/>
<organism evidence="4 5">
    <name type="scientific">Saccharomycopsis crataegensis</name>
    <dbReference type="NCBI Taxonomy" id="43959"/>
    <lineage>
        <taxon>Eukaryota</taxon>
        <taxon>Fungi</taxon>
        <taxon>Dikarya</taxon>
        <taxon>Ascomycota</taxon>
        <taxon>Saccharomycotina</taxon>
        <taxon>Saccharomycetes</taxon>
        <taxon>Saccharomycopsidaceae</taxon>
        <taxon>Saccharomycopsis</taxon>
    </lineage>
</organism>
<feature type="region of interest" description="Disordered" evidence="2">
    <location>
        <begin position="1"/>
        <end position="41"/>
    </location>
</feature>
<gene>
    <name evidence="4" type="ORF">DASC09_016040</name>
</gene>
<reference evidence="4 5" key="1">
    <citation type="journal article" date="2023" name="Elife">
        <title>Identification of key yeast species and microbe-microbe interactions impacting larval growth of Drosophila in the wild.</title>
        <authorList>
            <person name="Mure A."/>
            <person name="Sugiura Y."/>
            <person name="Maeda R."/>
            <person name="Honda K."/>
            <person name="Sakurai N."/>
            <person name="Takahashi Y."/>
            <person name="Watada M."/>
            <person name="Katoh T."/>
            <person name="Gotoh A."/>
            <person name="Gotoh Y."/>
            <person name="Taniguchi I."/>
            <person name="Nakamura K."/>
            <person name="Hayashi T."/>
            <person name="Katayama T."/>
            <person name="Uemura T."/>
            <person name="Hattori Y."/>
        </authorList>
    </citation>
    <scope>NUCLEOTIDE SEQUENCE [LARGE SCALE GENOMIC DNA]</scope>
    <source>
        <strain evidence="4 5">SC-9</strain>
    </source>
</reference>
<dbReference type="CDD" id="cd00083">
    <property type="entry name" value="bHLH_SF"/>
    <property type="match status" value="1"/>
</dbReference>
<dbReference type="Gene3D" id="4.10.280.10">
    <property type="entry name" value="Helix-loop-helix DNA-binding domain"/>
    <property type="match status" value="1"/>
</dbReference>
<protein>
    <recommendedName>
        <fullName evidence="3">BHLH domain-containing protein</fullName>
    </recommendedName>
</protein>
<feature type="compositionally biased region" description="Polar residues" evidence="2">
    <location>
        <begin position="301"/>
        <end position="315"/>
    </location>
</feature>
<keyword evidence="5" id="KW-1185">Reference proteome</keyword>
<feature type="compositionally biased region" description="Basic and acidic residues" evidence="2">
    <location>
        <begin position="398"/>
        <end position="411"/>
    </location>
</feature>
<dbReference type="InterPro" id="IPR011598">
    <property type="entry name" value="bHLH_dom"/>
</dbReference>
<dbReference type="SUPFAM" id="SSF47459">
    <property type="entry name" value="HLH, helix-loop-helix DNA-binding domain"/>
    <property type="match status" value="1"/>
</dbReference>
<dbReference type="EMBL" id="BTFZ01000002">
    <property type="protein sequence ID" value="GMM34279.1"/>
    <property type="molecule type" value="Genomic_DNA"/>
</dbReference>
<keyword evidence="1" id="KW-0175">Coiled coil</keyword>
<evidence type="ECO:0000256" key="1">
    <source>
        <dbReference type="SAM" id="Coils"/>
    </source>
</evidence>
<feature type="region of interest" description="Disordered" evidence="2">
    <location>
        <begin position="69"/>
        <end position="114"/>
    </location>
</feature>
<feature type="compositionally biased region" description="Low complexity" evidence="2">
    <location>
        <begin position="291"/>
        <end position="300"/>
    </location>
</feature>
<feature type="compositionally biased region" description="Low complexity" evidence="2">
    <location>
        <begin position="192"/>
        <end position="201"/>
    </location>
</feature>
<dbReference type="Proteomes" id="UP001360560">
    <property type="component" value="Unassembled WGS sequence"/>
</dbReference>
<evidence type="ECO:0000259" key="3">
    <source>
        <dbReference type="PROSITE" id="PS50888"/>
    </source>
</evidence>
<name>A0AAV5QI06_9ASCO</name>
<proteinExistence type="predicted"/>
<comment type="caution">
    <text evidence="4">The sequence shown here is derived from an EMBL/GenBank/DDBJ whole genome shotgun (WGS) entry which is preliminary data.</text>
</comment>
<evidence type="ECO:0000313" key="4">
    <source>
        <dbReference type="EMBL" id="GMM34279.1"/>
    </source>
</evidence>
<dbReference type="PROSITE" id="PS50888">
    <property type="entry name" value="BHLH"/>
    <property type="match status" value="1"/>
</dbReference>
<feature type="domain" description="BHLH" evidence="3">
    <location>
        <begin position="60"/>
        <end position="128"/>
    </location>
</feature>
<accession>A0AAV5QI06</accession>
<evidence type="ECO:0000256" key="2">
    <source>
        <dbReference type="SAM" id="MobiDB-lite"/>
    </source>
</evidence>
<feature type="compositionally biased region" description="Acidic residues" evidence="2">
    <location>
        <begin position="14"/>
        <end position="23"/>
    </location>
</feature>
<feature type="region of interest" description="Disordered" evidence="2">
    <location>
        <begin position="173"/>
        <end position="215"/>
    </location>
</feature>
<evidence type="ECO:0000313" key="5">
    <source>
        <dbReference type="Proteomes" id="UP001360560"/>
    </source>
</evidence>
<dbReference type="GeneID" id="90072258"/>
<feature type="region of interest" description="Disordered" evidence="2">
    <location>
        <begin position="371"/>
        <end position="421"/>
    </location>
</feature>
<dbReference type="InterPro" id="IPR036638">
    <property type="entry name" value="HLH_DNA-bd_sf"/>
</dbReference>